<keyword evidence="2" id="KW-1133">Transmembrane helix</keyword>
<evidence type="ECO:0000259" key="3">
    <source>
        <dbReference type="PROSITE" id="PS50924"/>
    </source>
</evidence>
<name>A0A9P8XUV5_9PEZI</name>
<dbReference type="PANTHER" id="PTHR35152:SF1">
    <property type="entry name" value="DOMAIN SIGNALLING PROTEIN, PUTATIVE (AFU_ORTHOLOGUE AFUA_5G11310)-RELATED"/>
    <property type="match status" value="1"/>
</dbReference>
<feature type="region of interest" description="Disordered" evidence="1">
    <location>
        <begin position="789"/>
        <end position="816"/>
    </location>
</feature>
<feature type="transmembrane region" description="Helical" evidence="2">
    <location>
        <begin position="165"/>
        <end position="183"/>
    </location>
</feature>
<feature type="transmembrane region" description="Helical" evidence="2">
    <location>
        <begin position="125"/>
        <end position="145"/>
    </location>
</feature>
<feature type="transmembrane region" description="Helical" evidence="2">
    <location>
        <begin position="55"/>
        <end position="76"/>
    </location>
</feature>
<feature type="domain" description="MHYT" evidence="3">
    <location>
        <begin position="20"/>
        <end position="219"/>
    </location>
</feature>
<feature type="region of interest" description="Disordered" evidence="1">
    <location>
        <begin position="738"/>
        <end position="767"/>
    </location>
</feature>
<dbReference type="Proteomes" id="UP000756346">
    <property type="component" value="Unassembled WGS sequence"/>
</dbReference>
<reference evidence="4" key="1">
    <citation type="journal article" date="2021" name="Nat. Commun.">
        <title>Genetic determinants of endophytism in the Arabidopsis root mycobiome.</title>
        <authorList>
            <person name="Mesny F."/>
            <person name="Miyauchi S."/>
            <person name="Thiergart T."/>
            <person name="Pickel B."/>
            <person name="Atanasova L."/>
            <person name="Karlsson M."/>
            <person name="Huettel B."/>
            <person name="Barry K.W."/>
            <person name="Haridas S."/>
            <person name="Chen C."/>
            <person name="Bauer D."/>
            <person name="Andreopoulos W."/>
            <person name="Pangilinan J."/>
            <person name="LaButti K."/>
            <person name="Riley R."/>
            <person name="Lipzen A."/>
            <person name="Clum A."/>
            <person name="Drula E."/>
            <person name="Henrissat B."/>
            <person name="Kohler A."/>
            <person name="Grigoriev I.V."/>
            <person name="Martin F.M."/>
            <person name="Hacquard S."/>
        </authorList>
    </citation>
    <scope>NUCLEOTIDE SEQUENCE</scope>
    <source>
        <strain evidence="4">MPI-CAGE-CH-0230</strain>
    </source>
</reference>
<comment type="caution">
    <text evidence="4">The sequence shown here is derived from an EMBL/GenBank/DDBJ whole genome shotgun (WGS) entry which is preliminary data.</text>
</comment>
<sequence length="886" mass="96617">MSTTDNSLDRYIGETVPYSFHIGFVILSYAISALGAGSTLELLHRRTSLKGTYNLLFLVSAAISMQGIAIWSMHFIANRAITLLNGEPELQIVYSVRTTVASFFVPVVVLLIAFLAVSINEDVRWWRVCLAGLLSGSAICGMHYLGDASISNYRCSYNTANVVGAAVIAVSASTGALSLFFVFRNAWTNSTLRRICCAFILAGAVSGMHWCAALGTRYTLRHVPDSGESNASRNTTVIAVVCLSVAASCVMITTAVCTARTRKRYAAKAHQIVLAAAVFDGRGRILVSPDGLLPSETITETVPQKSADDIFSTAHPLFHWMYRASRNWSNVATLLDWMRTHLDRLPNGGGRGMRSVKLVQENGQLVQNSDMIIRELFCMAASTPSYRLGEVLANAGALWDEIFVTGTAGEPRPLARLGTTIEDAQARHDLLETGIRQSQDLIGRGCLLFLVRHLSAPHEIARLEASGLRFAEPRRVVDIIRSSMQIRTRRLEERLLDMATYEENKAEVEPGVYLGIFALRARLDRFGFDVLVNRESRNALPMVPLPLEKLQRWHHDFLRNLDGMAVPTLLRQLDLMKGRSLLEDQFAAQLQGGISTLQNEIDLQVCEEASLSARVVHIPCRSLSGPSSGPNTCPLITLQVILSINATVRSQLGTFVPFQLLNVRQLVRNHSPHHGVFGRTLHREMSALLSSLPPVSVERLRIVGASHHSSSSLHVCNCGFGGGKSDDELGLTENPCTGCGQPRQLDPPPLPDQQPGQQPAISSTTQPSLFGGIMVSQEIMVDVQEANQENLTPSDGGLPSRPSSAGGSQRIVAGTPKRNVLITEKRGGSGRSRLDPSIEMNHLTRATSAESAGQGRTVGAWNVEAAADEETTFLDELFTTCVKRRP</sequence>
<evidence type="ECO:0000256" key="2">
    <source>
        <dbReference type="SAM" id="Phobius"/>
    </source>
</evidence>
<organism evidence="4 5">
    <name type="scientific">Microdochium trichocladiopsis</name>
    <dbReference type="NCBI Taxonomy" id="1682393"/>
    <lineage>
        <taxon>Eukaryota</taxon>
        <taxon>Fungi</taxon>
        <taxon>Dikarya</taxon>
        <taxon>Ascomycota</taxon>
        <taxon>Pezizomycotina</taxon>
        <taxon>Sordariomycetes</taxon>
        <taxon>Xylariomycetidae</taxon>
        <taxon>Xylariales</taxon>
        <taxon>Microdochiaceae</taxon>
        <taxon>Microdochium</taxon>
    </lineage>
</organism>
<feature type="transmembrane region" description="Helical" evidence="2">
    <location>
        <begin position="195"/>
        <end position="216"/>
    </location>
</feature>
<dbReference type="Pfam" id="PF03707">
    <property type="entry name" value="MHYT"/>
    <property type="match status" value="2"/>
</dbReference>
<accession>A0A9P8XUV5</accession>
<dbReference type="PANTHER" id="PTHR35152">
    <property type="entry name" value="DOMAIN SIGNALLING PROTEIN, PUTATIVE (AFU_ORTHOLOGUE AFUA_5G11310)-RELATED"/>
    <property type="match status" value="1"/>
</dbReference>
<feature type="transmembrane region" description="Helical" evidence="2">
    <location>
        <begin position="236"/>
        <end position="259"/>
    </location>
</feature>
<gene>
    <name evidence="4" type="ORF">B0I36DRAFT_395903</name>
</gene>
<feature type="transmembrane region" description="Helical" evidence="2">
    <location>
        <begin position="96"/>
        <end position="118"/>
    </location>
</feature>
<dbReference type="RefSeq" id="XP_046005701.1">
    <property type="nucleotide sequence ID" value="XM_046161534.1"/>
</dbReference>
<dbReference type="EMBL" id="JAGTJQ010000012">
    <property type="protein sequence ID" value="KAH7016077.1"/>
    <property type="molecule type" value="Genomic_DNA"/>
</dbReference>
<evidence type="ECO:0000256" key="1">
    <source>
        <dbReference type="SAM" id="MobiDB-lite"/>
    </source>
</evidence>
<evidence type="ECO:0000313" key="5">
    <source>
        <dbReference type="Proteomes" id="UP000756346"/>
    </source>
</evidence>
<dbReference type="AlphaFoldDB" id="A0A9P8XUV5"/>
<dbReference type="OrthoDB" id="264015at2759"/>
<dbReference type="GeneID" id="70191080"/>
<dbReference type="PROSITE" id="PS50924">
    <property type="entry name" value="MHYT"/>
    <property type="match status" value="1"/>
</dbReference>
<protein>
    <recommendedName>
        <fullName evidence="3">MHYT domain-containing protein</fullName>
    </recommendedName>
</protein>
<dbReference type="InterPro" id="IPR005330">
    <property type="entry name" value="MHYT_dom"/>
</dbReference>
<proteinExistence type="predicted"/>
<keyword evidence="5" id="KW-1185">Reference proteome</keyword>
<keyword evidence="2" id="KW-0472">Membrane</keyword>
<evidence type="ECO:0000313" key="4">
    <source>
        <dbReference type="EMBL" id="KAH7016077.1"/>
    </source>
</evidence>
<feature type="transmembrane region" description="Helical" evidence="2">
    <location>
        <begin position="20"/>
        <end position="43"/>
    </location>
</feature>
<keyword evidence="2" id="KW-0812">Transmembrane</keyword>